<name>A0ABQ9BPG0_9ROSI</name>
<feature type="transmembrane region" description="Helical" evidence="1">
    <location>
        <begin position="12"/>
        <end position="33"/>
    </location>
</feature>
<organism evidence="2 3">
    <name type="scientific">Salix suchowensis</name>
    <dbReference type="NCBI Taxonomy" id="1278906"/>
    <lineage>
        <taxon>Eukaryota</taxon>
        <taxon>Viridiplantae</taxon>
        <taxon>Streptophyta</taxon>
        <taxon>Embryophyta</taxon>
        <taxon>Tracheophyta</taxon>
        <taxon>Spermatophyta</taxon>
        <taxon>Magnoliopsida</taxon>
        <taxon>eudicotyledons</taxon>
        <taxon>Gunneridae</taxon>
        <taxon>Pentapetalae</taxon>
        <taxon>rosids</taxon>
        <taxon>fabids</taxon>
        <taxon>Malpighiales</taxon>
        <taxon>Salicaceae</taxon>
        <taxon>Saliceae</taxon>
        <taxon>Salix</taxon>
    </lineage>
</organism>
<sequence length="108" mass="12609">MLLFLFLKLARFYVLAIITIIIIMSCFFSVSLCKKREKREMAGQNVHAIRSSSFPSPQLPITCIVFLSFPFINRWKVGERRAGRQVDCAFKDLYRRIEVVGFFIKGLR</sequence>
<keyword evidence="3" id="KW-1185">Reference proteome</keyword>
<protein>
    <submittedName>
        <fullName evidence="2">Uncharacterized protein</fullName>
    </submittedName>
</protein>
<keyword evidence="1" id="KW-0812">Transmembrane</keyword>
<keyword evidence="1" id="KW-1133">Transmembrane helix</keyword>
<gene>
    <name evidence="2" type="ORF">OIU77_026601</name>
</gene>
<proteinExistence type="predicted"/>
<keyword evidence="1" id="KW-0472">Membrane</keyword>
<evidence type="ECO:0000256" key="1">
    <source>
        <dbReference type="SAM" id="Phobius"/>
    </source>
</evidence>
<reference evidence="2" key="1">
    <citation type="submission" date="2022-10" db="EMBL/GenBank/DDBJ databases">
        <authorList>
            <person name="Hyden B.L."/>
            <person name="Feng K."/>
            <person name="Yates T."/>
            <person name="Jawdy S."/>
            <person name="Smart L.B."/>
            <person name="Muchero W."/>
        </authorList>
    </citation>
    <scope>NUCLEOTIDE SEQUENCE</scope>
    <source>
        <tissue evidence="2">Shoot tip</tissue>
    </source>
</reference>
<dbReference type="EMBL" id="JAPFFI010000007">
    <property type="protein sequence ID" value="KAJ6388067.1"/>
    <property type="molecule type" value="Genomic_DNA"/>
</dbReference>
<evidence type="ECO:0000313" key="2">
    <source>
        <dbReference type="EMBL" id="KAJ6388067.1"/>
    </source>
</evidence>
<reference evidence="2" key="2">
    <citation type="journal article" date="2023" name="Int. J. Mol. Sci.">
        <title>De Novo Assembly and Annotation of 11 Diverse Shrub Willow (Salix) Genomes Reveals Novel Gene Organization in Sex-Linked Regions.</title>
        <authorList>
            <person name="Hyden B."/>
            <person name="Feng K."/>
            <person name="Yates T.B."/>
            <person name="Jawdy S."/>
            <person name="Cereghino C."/>
            <person name="Smart L.B."/>
            <person name="Muchero W."/>
        </authorList>
    </citation>
    <scope>NUCLEOTIDE SEQUENCE</scope>
    <source>
        <tissue evidence="2">Shoot tip</tissue>
    </source>
</reference>
<evidence type="ECO:0000313" key="3">
    <source>
        <dbReference type="Proteomes" id="UP001141253"/>
    </source>
</evidence>
<comment type="caution">
    <text evidence="2">The sequence shown here is derived from an EMBL/GenBank/DDBJ whole genome shotgun (WGS) entry which is preliminary data.</text>
</comment>
<dbReference type="Proteomes" id="UP001141253">
    <property type="component" value="Chromosome 3"/>
</dbReference>
<accession>A0ABQ9BPG0</accession>